<dbReference type="InterPro" id="IPR051707">
    <property type="entry name" value="PI-Interact_SigTrans_Reg"/>
</dbReference>
<evidence type="ECO:0000256" key="4">
    <source>
        <dbReference type="SAM" id="SignalP"/>
    </source>
</evidence>
<accession>A0AAV4FMQ9</accession>
<evidence type="ECO:0000313" key="7">
    <source>
        <dbReference type="EMBL" id="GFR74216.1"/>
    </source>
</evidence>
<dbReference type="PROSITE" id="PS50003">
    <property type="entry name" value="PH_DOMAIN"/>
    <property type="match status" value="1"/>
</dbReference>
<feature type="chain" id="PRO_5043450230" evidence="4">
    <location>
        <begin position="20"/>
        <end position="192"/>
    </location>
</feature>
<reference evidence="7 8" key="1">
    <citation type="journal article" date="2021" name="Elife">
        <title>Chloroplast acquisition without the gene transfer in kleptoplastic sea slugs, Plakobranchus ocellatus.</title>
        <authorList>
            <person name="Maeda T."/>
            <person name="Takahashi S."/>
            <person name="Yoshida T."/>
            <person name="Shimamura S."/>
            <person name="Takaki Y."/>
            <person name="Nagai Y."/>
            <person name="Toyoda A."/>
            <person name="Suzuki Y."/>
            <person name="Arimoto A."/>
            <person name="Ishii H."/>
            <person name="Satoh N."/>
            <person name="Nishiyama T."/>
            <person name="Hasebe M."/>
            <person name="Maruyama T."/>
            <person name="Minagawa J."/>
            <person name="Obokata J."/>
            <person name="Shigenobu S."/>
        </authorList>
    </citation>
    <scope>NUCLEOTIDE SEQUENCE [LARGE SCALE GENOMIC DNA]</scope>
</reference>
<dbReference type="AlphaFoldDB" id="A0AAV4FMQ9"/>
<evidence type="ECO:0000259" key="5">
    <source>
        <dbReference type="PROSITE" id="PS50003"/>
    </source>
</evidence>
<dbReference type="EMBL" id="BMAT01004477">
    <property type="protein sequence ID" value="GFR74216.1"/>
    <property type="molecule type" value="Genomic_DNA"/>
</dbReference>
<feature type="signal peptide" evidence="4">
    <location>
        <begin position="1"/>
        <end position="19"/>
    </location>
</feature>
<protein>
    <submittedName>
        <fullName evidence="7">Myotubularin-related protein 13</fullName>
    </submittedName>
</protein>
<dbReference type="SMART" id="SM00233">
    <property type="entry name" value="PH"/>
    <property type="match status" value="1"/>
</dbReference>
<dbReference type="CDD" id="cd01235">
    <property type="entry name" value="PH_Sbf1_hMTMR5"/>
    <property type="match status" value="1"/>
</dbReference>
<dbReference type="Pfam" id="PF00130">
    <property type="entry name" value="C1_1"/>
    <property type="match status" value="1"/>
</dbReference>
<keyword evidence="1" id="KW-0597">Phosphoprotein</keyword>
<evidence type="ECO:0000256" key="1">
    <source>
        <dbReference type="ARBA" id="ARBA00022553"/>
    </source>
</evidence>
<evidence type="ECO:0000256" key="2">
    <source>
        <dbReference type="ARBA" id="ARBA00022723"/>
    </source>
</evidence>
<dbReference type="SUPFAM" id="SSF50729">
    <property type="entry name" value="PH domain-like"/>
    <property type="match status" value="1"/>
</dbReference>
<feature type="domain" description="PH" evidence="5">
    <location>
        <begin position="86"/>
        <end position="190"/>
    </location>
</feature>
<dbReference type="PROSITE" id="PS50081">
    <property type="entry name" value="ZF_DAG_PE_2"/>
    <property type="match status" value="1"/>
</dbReference>
<dbReference type="SUPFAM" id="SSF57889">
    <property type="entry name" value="Cysteine-rich domain"/>
    <property type="match status" value="1"/>
</dbReference>
<dbReference type="InterPro" id="IPR001849">
    <property type="entry name" value="PH_domain"/>
</dbReference>
<keyword evidence="2" id="KW-0479">Metal-binding</keyword>
<name>A0AAV4FMQ9_9GAST</name>
<gene>
    <name evidence="7" type="ORF">ElyMa_002157300</name>
</gene>
<dbReference type="Pfam" id="PF00169">
    <property type="entry name" value="PH"/>
    <property type="match status" value="1"/>
</dbReference>
<dbReference type="Proteomes" id="UP000762676">
    <property type="component" value="Unassembled WGS sequence"/>
</dbReference>
<evidence type="ECO:0000259" key="6">
    <source>
        <dbReference type="PROSITE" id="PS50081"/>
    </source>
</evidence>
<evidence type="ECO:0000256" key="3">
    <source>
        <dbReference type="ARBA" id="ARBA00022833"/>
    </source>
</evidence>
<keyword evidence="4" id="KW-0732">Signal</keyword>
<comment type="caution">
    <text evidence="7">The sequence shown here is derived from an EMBL/GenBank/DDBJ whole genome shotgun (WGS) entry which is preliminary data.</text>
</comment>
<dbReference type="PANTHER" id="PTHR14336">
    <property type="entry name" value="TANDEM PH DOMAIN CONTAINING PROTEIN"/>
    <property type="match status" value="1"/>
</dbReference>
<dbReference type="Gene3D" id="2.30.29.30">
    <property type="entry name" value="Pleckstrin-homology domain (PH domain)/Phosphotyrosine-binding domain (PTB)"/>
    <property type="match status" value="1"/>
</dbReference>
<proteinExistence type="predicted"/>
<dbReference type="Gene3D" id="3.30.60.20">
    <property type="match status" value="1"/>
</dbReference>
<sequence>MRLILILSFLLSLPTGFRCSDCGYNCHEKCLPFVPKNCQKLLKSIGEAGMGSAHLQGNGRPVTDGHDTAPPTSFETYAAAPKAAEHRTHEGYLCKQGAFFKQWKQRWFVLDSMQHQLRYYESSEDGNSKRHIDLAEVESVNLIKSVPGAPKRSAENSFIEISTVRRVYNLMAGDAKSAQDWVEKLQGCLQRD</sequence>
<keyword evidence="3" id="KW-0862">Zinc</keyword>
<dbReference type="GO" id="GO:0046872">
    <property type="term" value="F:metal ion binding"/>
    <property type="evidence" value="ECO:0007669"/>
    <property type="project" value="UniProtKB-KW"/>
</dbReference>
<organism evidence="7 8">
    <name type="scientific">Elysia marginata</name>
    <dbReference type="NCBI Taxonomy" id="1093978"/>
    <lineage>
        <taxon>Eukaryota</taxon>
        <taxon>Metazoa</taxon>
        <taxon>Spiralia</taxon>
        <taxon>Lophotrochozoa</taxon>
        <taxon>Mollusca</taxon>
        <taxon>Gastropoda</taxon>
        <taxon>Heterobranchia</taxon>
        <taxon>Euthyneura</taxon>
        <taxon>Panpulmonata</taxon>
        <taxon>Sacoglossa</taxon>
        <taxon>Placobranchoidea</taxon>
        <taxon>Plakobranchidae</taxon>
        <taxon>Elysia</taxon>
    </lineage>
</organism>
<dbReference type="InterPro" id="IPR011993">
    <property type="entry name" value="PH-like_dom_sf"/>
</dbReference>
<keyword evidence="8" id="KW-1185">Reference proteome</keyword>
<dbReference type="InterPro" id="IPR046349">
    <property type="entry name" value="C1-like_sf"/>
</dbReference>
<dbReference type="FunFam" id="2.30.29.30:FF:000286">
    <property type="entry name" value="PH-protein kinase domain containing protein"/>
    <property type="match status" value="1"/>
</dbReference>
<evidence type="ECO:0000313" key="8">
    <source>
        <dbReference type="Proteomes" id="UP000762676"/>
    </source>
</evidence>
<feature type="domain" description="Phorbol-ester/DAG-type" evidence="6">
    <location>
        <begin position="1"/>
        <end position="38"/>
    </location>
</feature>
<dbReference type="InterPro" id="IPR002219">
    <property type="entry name" value="PKC_DAG/PE"/>
</dbReference>